<dbReference type="InterPro" id="IPR012462">
    <property type="entry name" value="UFSP1/2_DUB_cat"/>
</dbReference>
<dbReference type="GO" id="GO:0019783">
    <property type="term" value="F:ubiquitin-like protein peptidase activity"/>
    <property type="evidence" value="ECO:0007669"/>
    <property type="project" value="UniProtKB-ARBA"/>
</dbReference>
<keyword evidence="1" id="KW-0378">Hydrolase</keyword>
<name>A0A6B2LD29_9EUKA</name>
<dbReference type="Pfam" id="PF07910">
    <property type="entry name" value="Peptidase_C78"/>
    <property type="match status" value="1"/>
</dbReference>
<reference evidence="3" key="1">
    <citation type="journal article" date="2020" name="J. Eukaryot. Microbiol.">
        <title>De novo Sequencing, Assembly and Annotation of the Transcriptome for the Free-Living Testate Amoeba Arcella intermedia.</title>
        <authorList>
            <person name="Ribeiro G.M."/>
            <person name="Porfirio-Sousa A.L."/>
            <person name="Maurer-Alcala X.X."/>
            <person name="Katz L.A."/>
            <person name="Lahr D.J.G."/>
        </authorList>
    </citation>
    <scope>NUCLEOTIDE SEQUENCE</scope>
</reference>
<dbReference type="Gene3D" id="3.90.70.130">
    <property type="match status" value="1"/>
</dbReference>
<sequence length="269" mass="31321">MTSTNHNYKVNYSDTSTRTYGIIKSLRNYYMYNALRLKSFGLCPYVDHFQTAYQDKDYGCGYRNFQMMLSYLFTVPHMKSLLFDGTGSFPPILKIQEILEEAWRKGFDRMGASDLNFKLRNTTKWIGTSEIAVLFSFFKIRTGIYEFKSPHPNQPNNDLIKWIVNYFSKNSKQDFLSPLYLQHSGHSRTVVGYEESSDGSISILIFDPAMKGRTLAENIKNSKIYPIKTSSRTFTKKEYQILAIKPKPLSDYEWEQSKILKRETGMFSS</sequence>
<proteinExistence type="predicted"/>
<dbReference type="PANTHER" id="PTHR48153">
    <property type="entry name" value="UFM1-SPECIFIC PROTEASE 2"/>
    <property type="match status" value="1"/>
</dbReference>
<dbReference type="PANTHER" id="PTHR48153:SF4">
    <property type="entry name" value="UBIQUITIN CARBOXYL-TERMINAL HYDROLASE MUG105"/>
    <property type="match status" value="1"/>
</dbReference>
<dbReference type="AlphaFoldDB" id="A0A6B2LD29"/>
<feature type="domain" description="UFSP1/2/DUB catalytic" evidence="2">
    <location>
        <begin position="42"/>
        <end position="242"/>
    </location>
</feature>
<evidence type="ECO:0000259" key="2">
    <source>
        <dbReference type="Pfam" id="PF07910"/>
    </source>
</evidence>
<evidence type="ECO:0000313" key="3">
    <source>
        <dbReference type="EMBL" id="NDV34638.1"/>
    </source>
</evidence>
<protein>
    <recommendedName>
        <fullName evidence="2">UFSP1/2/DUB catalytic domain-containing protein</fullName>
    </recommendedName>
</protein>
<evidence type="ECO:0000256" key="1">
    <source>
        <dbReference type="ARBA" id="ARBA00022801"/>
    </source>
</evidence>
<organism evidence="3">
    <name type="scientific">Arcella intermedia</name>
    <dbReference type="NCBI Taxonomy" id="1963864"/>
    <lineage>
        <taxon>Eukaryota</taxon>
        <taxon>Amoebozoa</taxon>
        <taxon>Tubulinea</taxon>
        <taxon>Elardia</taxon>
        <taxon>Arcellinida</taxon>
        <taxon>Sphaerothecina</taxon>
        <taxon>Arcellidae</taxon>
        <taxon>Arcella</taxon>
    </lineage>
</organism>
<accession>A0A6B2LD29</accession>
<dbReference type="EMBL" id="GIBP01005669">
    <property type="protein sequence ID" value="NDV34638.1"/>
    <property type="molecule type" value="Transcribed_RNA"/>
</dbReference>